<keyword evidence="4" id="KW-0505">Motor protein</keyword>
<keyword evidence="1" id="KW-0547">Nucleotide-binding</keyword>
<proteinExistence type="inferred from homology"/>
<comment type="caution">
    <text evidence="4">Lacks conserved residue(s) required for the propagation of feature annotation.</text>
</comment>
<dbReference type="GO" id="GO:0000146">
    <property type="term" value="F:microfilament motor activity"/>
    <property type="evidence" value="ECO:0007669"/>
    <property type="project" value="TreeGrafter"/>
</dbReference>
<dbReference type="Pfam" id="PF00063">
    <property type="entry name" value="Myosin_head"/>
    <property type="match status" value="1"/>
</dbReference>
<dbReference type="InterPro" id="IPR001609">
    <property type="entry name" value="Myosin_head_motor_dom-like"/>
</dbReference>
<evidence type="ECO:0000313" key="7">
    <source>
        <dbReference type="Proteomes" id="UP000269396"/>
    </source>
</evidence>
<evidence type="ECO:0000256" key="2">
    <source>
        <dbReference type="ARBA" id="ARBA00022840"/>
    </source>
</evidence>
<protein>
    <recommendedName>
        <fullName evidence="5">Myosin motor domain-containing protein</fullName>
    </recommendedName>
</protein>
<evidence type="ECO:0000256" key="1">
    <source>
        <dbReference type="ARBA" id="ARBA00022741"/>
    </source>
</evidence>
<dbReference type="PANTHER" id="PTHR13140">
    <property type="entry name" value="MYOSIN"/>
    <property type="match status" value="1"/>
</dbReference>
<dbReference type="PANTHER" id="PTHR13140:SF709">
    <property type="entry name" value="UNCONVENTIONAL MYOSIN-XV"/>
    <property type="match status" value="1"/>
</dbReference>
<dbReference type="GO" id="GO:0005524">
    <property type="term" value="F:ATP binding"/>
    <property type="evidence" value="ECO:0007669"/>
    <property type="project" value="UniProtKB-KW"/>
</dbReference>
<organism evidence="6 7">
    <name type="scientific">Schistosoma mattheei</name>
    <dbReference type="NCBI Taxonomy" id="31246"/>
    <lineage>
        <taxon>Eukaryota</taxon>
        <taxon>Metazoa</taxon>
        <taxon>Spiralia</taxon>
        <taxon>Lophotrochozoa</taxon>
        <taxon>Platyhelminthes</taxon>
        <taxon>Trematoda</taxon>
        <taxon>Digenea</taxon>
        <taxon>Strigeidida</taxon>
        <taxon>Schistosomatoidea</taxon>
        <taxon>Schistosomatidae</taxon>
        <taxon>Schistosoma</taxon>
    </lineage>
</organism>
<dbReference type="GO" id="GO:0016020">
    <property type="term" value="C:membrane"/>
    <property type="evidence" value="ECO:0007669"/>
    <property type="project" value="TreeGrafter"/>
</dbReference>
<dbReference type="Proteomes" id="UP000269396">
    <property type="component" value="Unassembled WGS sequence"/>
</dbReference>
<evidence type="ECO:0000256" key="4">
    <source>
        <dbReference type="PROSITE-ProRule" id="PRU00782"/>
    </source>
</evidence>
<evidence type="ECO:0000256" key="3">
    <source>
        <dbReference type="ARBA" id="ARBA00023203"/>
    </source>
</evidence>
<accession>A0A3P8K8I6</accession>
<reference evidence="6 7" key="1">
    <citation type="submission" date="2018-11" db="EMBL/GenBank/DDBJ databases">
        <authorList>
            <consortium name="Pathogen Informatics"/>
        </authorList>
    </citation>
    <scope>NUCLEOTIDE SEQUENCE [LARGE SCALE GENOMIC DNA]</scope>
    <source>
        <strain>Denwood</strain>
        <strain evidence="7">Zambia</strain>
    </source>
</reference>
<dbReference type="GO" id="GO:0007015">
    <property type="term" value="P:actin filament organization"/>
    <property type="evidence" value="ECO:0007669"/>
    <property type="project" value="TreeGrafter"/>
</dbReference>
<gene>
    <name evidence="6" type="ORF">SMTD_LOCUS18165</name>
</gene>
<keyword evidence="2" id="KW-0067">ATP-binding</keyword>
<dbReference type="Gene3D" id="1.20.120.720">
    <property type="entry name" value="Myosin VI head, motor domain, U50 subdomain"/>
    <property type="match status" value="1"/>
</dbReference>
<keyword evidence="3 4" id="KW-0009">Actin-binding</keyword>
<dbReference type="EMBL" id="UZAL01039976">
    <property type="protein sequence ID" value="VDP76309.1"/>
    <property type="molecule type" value="Genomic_DNA"/>
</dbReference>
<keyword evidence="4" id="KW-0518">Myosin</keyword>
<dbReference type="SUPFAM" id="SSF52540">
    <property type="entry name" value="P-loop containing nucleoside triphosphate hydrolases"/>
    <property type="match status" value="1"/>
</dbReference>
<evidence type="ECO:0000259" key="5">
    <source>
        <dbReference type="PROSITE" id="PS51456"/>
    </source>
</evidence>
<comment type="similarity">
    <text evidence="4">Belongs to the TRAFAC class myosin-kinesin ATPase superfamily. Myosin family.</text>
</comment>
<keyword evidence="7" id="KW-1185">Reference proteome</keyword>
<evidence type="ECO:0000313" key="6">
    <source>
        <dbReference type="EMBL" id="VDP76309.1"/>
    </source>
</evidence>
<sequence length="128" mass="14410">MLSSLDNESKAKHHLKNVEDYQYLMKDSRRAFSTHSDPDGLSMLLESWQTLGLPQDEMDLCLRVVSAVLHLGNITFKSDNDKDNTFITNPFVAEIAASELGVDLTELTKVITMKLTVRIMLSFKSCTV</sequence>
<dbReference type="GO" id="GO:0051015">
    <property type="term" value="F:actin filament binding"/>
    <property type="evidence" value="ECO:0007669"/>
    <property type="project" value="TreeGrafter"/>
</dbReference>
<name>A0A3P8K8I6_9TREM</name>
<dbReference type="GO" id="GO:0005737">
    <property type="term" value="C:cytoplasm"/>
    <property type="evidence" value="ECO:0007669"/>
    <property type="project" value="TreeGrafter"/>
</dbReference>
<dbReference type="InterPro" id="IPR027417">
    <property type="entry name" value="P-loop_NTPase"/>
</dbReference>
<dbReference type="AlphaFoldDB" id="A0A3P8K8I6"/>
<dbReference type="GO" id="GO:0016459">
    <property type="term" value="C:myosin complex"/>
    <property type="evidence" value="ECO:0007669"/>
    <property type="project" value="UniProtKB-KW"/>
</dbReference>
<feature type="domain" description="Myosin motor" evidence="5">
    <location>
        <begin position="1"/>
        <end position="128"/>
    </location>
</feature>
<dbReference type="PROSITE" id="PS51456">
    <property type="entry name" value="MYOSIN_MOTOR"/>
    <property type="match status" value="1"/>
</dbReference>